<keyword evidence="3 8" id="KW-0808">Transferase</keyword>
<feature type="binding site" evidence="8">
    <location>
        <position position="91"/>
    </location>
    <ligand>
        <name>5-phospho-alpha-D-ribose 1-diphosphate</name>
        <dbReference type="ChEBI" id="CHEBI:58017"/>
    </ligand>
</feature>
<protein>
    <recommendedName>
        <fullName evidence="8">Xanthine-guanine phosphoribosyltransferase</fullName>
        <shortName evidence="8">XGPRT</shortName>
        <ecNumber evidence="8">2.4.2.22</ecNumber>
    </recommendedName>
    <alternativeName>
        <fullName evidence="8">Xanthine phosphoribosyltransferase</fullName>
    </alternativeName>
</protein>
<comment type="subcellular location">
    <subcellularLocation>
        <location evidence="8">Cell membrane</location>
        <topology evidence="8">Peripheral membrane protein</topology>
    </subcellularLocation>
</comment>
<comment type="subunit">
    <text evidence="8">Homotetramer.</text>
</comment>
<dbReference type="AlphaFoldDB" id="A0A7U7G5K9"/>
<dbReference type="GO" id="GO:0032264">
    <property type="term" value="P:IMP salvage"/>
    <property type="evidence" value="ECO:0007669"/>
    <property type="project" value="TreeGrafter"/>
</dbReference>
<dbReference type="GO" id="GO:0006166">
    <property type="term" value="P:purine ribonucleoside salvage"/>
    <property type="evidence" value="ECO:0007669"/>
    <property type="project" value="UniProtKB-KW"/>
</dbReference>
<dbReference type="GO" id="GO:0004422">
    <property type="term" value="F:hypoxanthine phosphoribosyltransferase activity"/>
    <property type="evidence" value="ECO:0007669"/>
    <property type="project" value="TreeGrafter"/>
</dbReference>
<dbReference type="EC" id="2.4.2.22" evidence="8"/>
<dbReference type="InterPro" id="IPR000836">
    <property type="entry name" value="PRTase_dom"/>
</dbReference>
<dbReference type="CDD" id="cd06223">
    <property type="entry name" value="PRTases_typeI"/>
    <property type="match status" value="1"/>
</dbReference>
<evidence type="ECO:0000259" key="9">
    <source>
        <dbReference type="Pfam" id="PF00156"/>
    </source>
</evidence>
<comment type="cofactor">
    <cofactor evidence="8">
        <name>Mg(2+)</name>
        <dbReference type="ChEBI" id="CHEBI:18420"/>
    </cofactor>
</comment>
<keyword evidence="5 8" id="KW-0660">Purine salvage</keyword>
<dbReference type="UniPathway" id="UPA00909">
    <property type="reaction ID" value="UER00887"/>
</dbReference>
<keyword evidence="2 8" id="KW-0328">Glycosyltransferase</keyword>
<evidence type="ECO:0000256" key="3">
    <source>
        <dbReference type="ARBA" id="ARBA00022679"/>
    </source>
</evidence>
<dbReference type="NCBIfam" id="NF006613">
    <property type="entry name" value="PRK09177.1"/>
    <property type="match status" value="1"/>
</dbReference>
<sequence>MIEGHEQSMTGTVQTQGSQSINYATVTWDQLHRDARLLATELMRKYRPFRGIVAITRGGLIPAAILGRELGCRLIESVSVVSYAGEEGTQQEPKLLKAPEAAGDGEGFLIVDDLVDSGVTARYVREMLPKAVFACLYAKPDGRPCTDHFVTEVPQDTWVLFPWDMAPQFVAPLNRSHKA</sequence>
<comment type="function">
    <text evidence="8">Purine salvage pathway enzyme that catalyzes the transfer of the ribosyl-5-phosphate group from 5-phospho-alpha-D-ribose 1-diphosphate (PRPP) to the N9 position of the 6-oxopurines guanine and xanthine to form the corresponding ribonucleotides GMP (guanosine 5'-monophosphate) and XMP (xanthosine 5'-monophosphate), with the release of PPi. To a lesser extent, also acts on hypoxanthine.</text>
</comment>
<evidence type="ECO:0000313" key="11">
    <source>
        <dbReference type="Proteomes" id="UP000027590"/>
    </source>
</evidence>
<accession>A0A7U7G5K9</accession>
<reference evidence="10 11" key="1">
    <citation type="journal article" date="2014" name="Genome Biol. Evol.">
        <title>Acetic acid bacteria genomes reveal functional traits for adaptation to life in insect guts.</title>
        <authorList>
            <person name="Chouaia B."/>
            <person name="Gaiarsa S."/>
            <person name="Crotti E."/>
            <person name="Comandatore F."/>
            <person name="Degli Esposti M."/>
            <person name="Ricci I."/>
            <person name="Alma A."/>
            <person name="Favia G."/>
            <person name="Bandi C."/>
            <person name="Daffonchio D."/>
        </authorList>
    </citation>
    <scope>NUCLEOTIDE SEQUENCE [LARGE SCALE GENOMIC DNA]</scope>
    <source>
        <strain evidence="11">AM169</strain>
    </source>
</reference>
<feature type="domain" description="Phosphoribosyltransferase" evidence="9">
    <location>
        <begin position="28"/>
        <end position="168"/>
    </location>
</feature>
<dbReference type="GO" id="GO:0005829">
    <property type="term" value="C:cytosol"/>
    <property type="evidence" value="ECO:0007669"/>
    <property type="project" value="TreeGrafter"/>
</dbReference>
<reference evidence="10 11" key="2">
    <citation type="journal article" date="2014" name="PLoS ONE">
        <title>Evolution of mitochondria reconstructed from the energy metabolism of living bacteria.</title>
        <authorList>
            <person name="Degli Esposti M."/>
            <person name="Chouaia B."/>
            <person name="Comandatore F."/>
            <person name="Crotti E."/>
            <person name="Sassera D."/>
            <person name="Lievens P.M."/>
            <person name="Daffonchio D."/>
            <person name="Bandi C."/>
        </authorList>
    </citation>
    <scope>NUCLEOTIDE SEQUENCE [LARGE SCALE GENOMIC DNA]</scope>
    <source>
        <strain evidence="11">AM169</strain>
    </source>
</reference>
<feature type="binding site" evidence="8">
    <location>
        <begin position="158"/>
        <end position="159"/>
    </location>
    <ligand>
        <name>GMP</name>
        <dbReference type="ChEBI" id="CHEBI:58115"/>
    </ligand>
</feature>
<dbReference type="Proteomes" id="UP000027590">
    <property type="component" value="Unassembled WGS sequence"/>
</dbReference>
<dbReference type="InterPro" id="IPR029057">
    <property type="entry name" value="PRTase-like"/>
</dbReference>
<comment type="catalytic activity">
    <reaction evidence="8">
        <text>GMP + diphosphate = guanine + 5-phospho-alpha-D-ribose 1-diphosphate</text>
        <dbReference type="Rhea" id="RHEA:25424"/>
        <dbReference type="ChEBI" id="CHEBI:16235"/>
        <dbReference type="ChEBI" id="CHEBI:33019"/>
        <dbReference type="ChEBI" id="CHEBI:58017"/>
        <dbReference type="ChEBI" id="CHEBI:58115"/>
    </reaction>
</comment>
<feature type="binding site" evidence="8">
    <location>
        <position position="116"/>
    </location>
    <ligand>
        <name>guanine</name>
        <dbReference type="ChEBI" id="CHEBI:16235"/>
    </ligand>
</feature>
<evidence type="ECO:0000313" key="10">
    <source>
        <dbReference type="EMBL" id="CDG33609.1"/>
    </source>
</evidence>
<keyword evidence="7 8" id="KW-0472">Membrane</keyword>
<feature type="binding site" evidence="8">
    <location>
        <position position="159"/>
    </location>
    <ligand>
        <name>xanthine</name>
        <dbReference type="ChEBI" id="CHEBI:17712"/>
    </ligand>
</feature>
<dbReference type="GO" id="GO:0005886">
    <property type="term" value="C:plasma membrane"/>
    <property type="evidence" value="ECO:0007669"/>
    <property type="project" value="UniProtKB-SubCell"/>
</dbReference>
<gene>
    <name evidence="8" type="primary">gpt</name>
    <name evidence="10" type="ORF">SACS_0871</name>
</gene>
<feature type="binding site" evidence="8">
    <location>
        <begin position="57"/>
        <end position="58"/>
    </location>
    <ligand>
        <name>5-phospho-alpha-D-ribose 1-diphosphate</name>
        <dbReference type="ChEBI" id="CHEBI:58017"/>
    </ligand>
</feature>
<proteinExistence type="inferred from homology"/>
<evidence type="ECO:0000256" key="6">
    <source>
        <dbReference type="ARBA" id="ARBA00022842"/>
    </source>
</evidence>
<keyword evidence="1 8" id="KW-1003">Cell membrane</keyword>
<dbReference type="GO" id="GO:0032265">
    <property type="term" value="P:XMP salvage"/>
    <property type="evidence" value="ECO:0007669"/>
    <property type="project" value="UniProtKB-UniRule"/>
</dbReference>
<dbReference type="InterPro" id="IPR023747">
    <property type="entry name" value="Xanthine_Guanine_PRibTrfase"/>
</dbReference>
<dbReference type="UniPathway" id="UPA00602">
    <property type="reaction ID" value="UER00658"/>
</dbReference>
<name>A0A7U7G5K9_9PROT</name>
<evidence type="ECO:0000256" key="2">
    <source>
        <dbReference type="ARBA" id="ARBA00022676"/>
    </source>
</evidence>
<evidence type="ECO:0000256" key="4">
    <source>
        <dbReference type="ARBA" id="ARBA00022723"/>
    </source>
</evidence>
<feature type="binding site" evidence="8">
    <location>
        <position position="91"/>
    </location>
    <ligand>
        <name>GMP</name>
        <dbReference type="ChEBI" id="CHEBI:58115"/>
    </ligand>
</feature>
<comment type="similarity">
    <text evidence="8">Belongs to the purine/pyrimidine phosphoribosyltransferase family. XGPT subfamily.</text>
</comment>
<comment type="pathway">
    <text evidence="8">Purine metabolism; GMP biosynthesis via salvage pathway; GMP from guanine: step 1/1.</text>
</comment>
<feature type="binding site" evidence="8">
    <location>
        <begin position="116"/>
        <end position="120"/>
    </location>
    <ligand>
        <name>GMP</name>
        <dbReference type="ChEBI" id="CHEBI:58115"/>
    </ligand>
</feature>
<dbReference type="GO" id="GO:0000287">
    <property type="term" value="F:magnesium ion binding"/>
    <property type="evidence" value="ECO:0007669"/>
    <property type="project" value="UniProtKB-UniRule"/>
</dbReference>
<evidence type="ECO:0000256" key="7">
    <source>
        <dbReference type="ARBA" id="ARBA00023136"/>
    </source>
</evidence>
<dbReference type="GO" id="GO:0000310">
    <property type="term" value="F:xanthine phosphoribosyltransferase activity"/>
    <property type="evidence" value="ECO:0007669"/>
    <property type="project" value="UniProtKB-UniRule"/>
</dbReference>
<keyword evidence="6 8" id="KW-0460">Magnesium</keyword>
<dbReference type="SUPFAM" id="SSF53271">
    <property type="entry name" value="PRTase-like"/>
    <property type="match status" value="1"/>
</dbReference>
<dbReference type="HAMAP" id="MF_01903">
    <property type="entry name" value="XGPRT"/>
    <property type="match status" value="1"/>
</dbReference>
<comment type="catalytic activity">
    <reaction evidence="8">
        <text>IMP + diphosphate = hypoxanthine + 5-phospho-alpha-D-ribose 1-diphosphate</text>
        <dbReference type="Rhea" id="RHEA:17973"/>
        <dbReference type="ChEBI" id="CHEBI:17368"/>
        <dbReference type="ChEBI" id="CHEBI:33019"/>
        <dbReference type="ChEBI" id="CHEBI:58017"/>
        <dbReference type="ChEBI" id="CHEBI:58053"/>
    </reaction>
</comment>
<comment type="pathway">
    <text evidence="8">Purine metabolism; XMP biosynthesis via salvage pathway; XMP from xanthine: step 1/1.</text>
</comment>
<comment type="catalytic activity">
    <reaction evidence="8">
        <text>XMP + diphosphate = xanthine + 5-phospho-alpha-D-ribose 1-diphosphate</text>
        <dbReference type="Rhea" id="RHEA:10800"/>
        <dbReference type="ChEBI" id="CHEBI:17712"/>
        <dbReference type="ChEBI" id="CHEBI:33019"/>
        <dbReference type="ChEBI" id="CHEBI:57464"/>
        <dbReference type="ChEBI" id="CHEBI:58017"/>
        <dbReference type="EC" id="2.4.2.22"/>
    </reaction>
</comment>
<comment type="caution">
    <text evidence="10">The sequence shown here is derived from an EMBL/GenBank/DDBJ whole genome shotgun (WGS) entry which is preliminary data.</text>
</comment>
<dbReference type="GO" id="GO:0032263">
    <property type="term" value="P:GMP salvage"/>
    <property type="evidence" value="ECO:0007669"/>
    <property type="project" value="UniProtKB-UniRule"/>
</dbReference>
<feature type="binding site" evidence="8">
    <location>
        <position position="159"/>
    </location>
    <ligand>
        <name>guanine</name>
        <dbReference type="ChEBI" id="CHEBI:16235"/>
    </ligand>
</feature>
<dbReference type="EMBL" id="CBLY010000006">
    <property type="protein sequence ID" value="CDG33609.1"/>
    <property type="molecule type" value="Genomic_DNA"/>
</dbReference>
<evidence type="ECO:0000256" key="8">
    <source>
        <dbReference type="HAMAP-Rule" id="MF_01903"/>
    </source>
</evidence>
<evidence type="ECO:0000256" key="5">
    <source>
        <dbReference type="ARBA" id="ARBA00022726"/>
    </source>
</evidence>
<keyword evidence="4 8" id="KW-0479">Metal-binding</keyword>
<dbReference type="PANTHER" id="PTHR39563:SF1">
    <property type="entry name" value="XANTHINE-GUANINE PHOSPHORIBOSYLTRANSFERASE"/>
    <property type="match status" value="1"/>
</dbReference>
<feature type="binding site" evidence="8">
    <location>
        <position position="116"/>
    </location>
    <ligand>
        <name>xanthine</name>
        <dbReference type="ChEBI" id="CHEBI:17712"/>
    </ligand>
</feature>
<organism evidence="10 11">
    <name type="scientific">Parasaccharibacter apium</name>
    <dbReference type="NCBI Taxonomy" id="1510841"/>
    <lineage>
        <taxon>Bacteria</taxon>
        <taxon>Pseudomonadati</taxon>
        <taxon>Pseudomonadota</taxon>
        <taxon>Alphaproteobacteria</taxon>
        <taxon>Acetobacterales</taxon>
        <taxon>Acetobacteraceae</taxon>
        <taxon>Parasaccharibacter</taxon>
    </lineage>
</organism>
<dbReference type="Pfam" id="PF00156">
    <property type="entry name" value="Pribosyltran"/>
    <property type="match status" value="1"/>
</dbReference>
<feature type="binding site" evidence="8">
    <location>
        <position position="113"/>
    </location>
    <ligand>
        <name>Mg(2+)</name>
        <dbReference type="ChEBI" id="CHEBI:18420"/>
    </ligand>
</feature>
<evidence type="ECO:0000256" key="1">
    <source>
        <dbReference type="ARBA" id="ARBA00022475"/>
    </source>
</evidence>
<dbReference type="Gene3D" id="3.40.50.2020">
    <property type="match status" value="1"/>
</dbReference>
<feature type="binding site" evidence="8">
    <location>
        <begin position="112"/>
        <end position="120"/>
    </location>
    <ligand>
        <name>5-phospho-alpha-D-ribose 1-diphosphate</name>
        <dbReference type="ChEBI" id="CHEBI:58017"/>
    </ligand>
</feature>
<dbReference type="PANTHER" id="PTHR39563">
    <property type="entry name" value="XANTHINE PHOSPHORIBOSYLTRANSFERASE"/>
    <property type="match status" value="1"/>
</dbReference>